<feature type="domain" description="Glycosyl transferase family 51" evidence="19">
    <location>
        <begin position="77"/>
        <end position="252"/>
    </location>
</feature>
<organism evidence="20 21">
    <name type="scientific">Tumebacillus flagellatus</name>
    <dbReference type="NCBI Taxonomy" id="1157490"/>
    <lineage>
        <taxon>Bacteria</taxon>
        <taxon>Bacillati</taxon>
        <taxon>Bacillota</taxon>
        <taxon>Bacilli</taxon>
        <taxon>Bacillales</taxon>
        <taxon>Alicyclobacillaceae</taxon>
        <taxon>Tumebacillus</taxon>
    </lineage>
</organism>
<keyword evidence="14" id="KW-0961">Cell wall biogenesis/degradation</keyword>
<comment type="similarity">
    <text evidence="3">In the N-terminal section; belongs to the glycosyltransferase 51 family.</text>
</comment>
<dbReference type="InterPro" id="IPR001460">
    <property type="entry name" value="PCN-bd_Tpept"/>
</dbReference>
<dbReference type="OrthoDB" id="9766909at2"/>
<dbReference type="Pfam" id="PF00905">
    <property type="entry name" value="Transpeptidase"/>
    <property type="match status" value="1"/>
</dbReference>
<sequence>MKTPYNEDWEENLETDLQLHPRPRRRGPAMWFWKAMVIFLMSTLAFGTFFYLYLRYSDLPPNEIANPSALVAGDGSTLTSLVQGSTQHRIKIPLADIPKNLIDGTLSVEDQQFYHHSGINPFGIARALWVDLKSGHVVEGGSTITQQLAKNLFLTQDQTVSRKLREAMLTIQLEMNYSKDEILEQYLNVIYYGHGAYGVETAAKTYFNKDAQDLDLAECALLAGLPKGPSLYDPFLDFDQAKDRQRTVLDLMAGQGYITKAEADAAYQEKIELAPQQTPSGTAPYFTDYVSYQLKNNYGISDDELYRGGLQIQTTLDPKMQAAAEQAVQDQLKKLPASSRNMQVSLIAMDPKTGEIKAMVGGKDYKQSSFNRALAKRQPGSAFKPVVYLTALMNNFTPATRIKSEQTTFKYRDDQGEEKTYDVHNYGDSYLHDYISFRDAIARSDNVFAVTTVMDIGPQKVINTAKALGLTGDMKPYPSLALGVFPESPLEMVKAYAPLANGGYKVEPHVVAQIEDADNRTIRAFQEQREAILDPGVTYILTDMMKSVYTSPAGTGYRVHQMFDRPAAGKSGTTDTDAWMIGYTPDLVTAVWVGYDKDQLLSPTESYVAAPIWAQFMNAAHEGIAVHDFPKPDNVTELYIDPHTGQLATENCPERQREYFLAGSEPTEWCETHPSVTGTAKNITQKTESGFRSFWNWVTGN</sequence>
<evidence type="ECO:0000256" key="11">
    <source>
        <dbReference type="ARBA" id="ARBA00022984"/>
    </source>
</evidence>
<dbReference type="Proteomes" id="UP000027931">
    <property type="component" value="Unassembled WGS sequence"/>
</dbReference>
<keyword evidence="7" id="KW-0328">Glycosyltransferase</keyword>
<evidence type="ECO:0000256" key="13">
    <source>
        <dbReference type="ARBA" id="ARBA00023268"/>
    </source>
</evidence>
<dbReference type="InterPro" id="IPR023346">
    <property type="entry name" value="Lysozyme-like_dom_sf"/>
</dbReference>
<dbReference type="GO" id="GO:0008360">
    <property type="term" value="P:regulation of cell shape"/>
    <property type="evidence" value="ECO:0007669"/>
    <property type="project" value="UniProtKB-KW"/>
</dbReference>
<dbReference type="SUPFAM" id="SSF53955">
    <property type="entry name" value="Lysozyme-like"/>
    <property type="match status" value="1"/>
</dbReference>
<dbReference type="GO" id="GO:0006508">
    <property type="term" value="P:proteolysis"/>
    <property type="evidence" value="ECO:0007669"/>
    <property type="project" value="UniProtKB-KW"/>
</dbReference>
<comment type="similarity">
    <text evidence="2">In the C-terminal section; belongs to the transpeptidase family.</text>
</comment>
<evidence type="ECO:0000313" key="20">
    <source>
        <dbReference type="EMBL" id="KEO83437.1"/>
    </source>
</evidence>
<feature type="domain" description="Penicillin-binding protein transpeptidase" evidence="18">
    <location>
        <begin position="345"/>
        <end position="617"/>
    </location>
</feature>
<protein>
    <submittedName>
        <fullName evidence="20">Uncharacterized protein</fullName>
    </submittedName>
</protein>
<dbReference type="RefSeq" id="WP_052036221.1">
    <property type="nucleotide sequence ID" value="NZ_JMIR01000012.1"/>
</dbReference>
<feature type="transmembrane region" description="Helical" evidence="17">
    <location>
        <begin position="31"/>
        <end position="54"/>
    </location>
</feature>
<evidence type="ECO:0000256" key="1">
    <source>
        <dbReference type="ARBA" id="ARBA00004236"/>
    </source>
</evidence>
<evidence type="ECO:0000256" key="5">
    <source>
        <dbReference type="ARBA" id="ARBA00022645"/>
    </source>
</evidence>
<evidence type="ECO:0000256" key="16">
    <source>
        <dbReference type="ARBA" id="ARBA00049902"/>
    </source>
</evidence>
<comment type="subcellular location">
    <subcellularLocation>
        <location evidence="1">Cell membrane</location>
    </subcellularLocation>
</comment>
<keyword evidence="4" id="KW-1003">Cell membrane</keyword>
<keyword evidence="9" id="KW-0378">Hydrolase</keyword>
<dbReference type="STRING" id="1157490.EL26_10720"/>
<evidence type="ECO:0000256" key="6">
    <source>
        <dbReference type="ARBA" id="ARBA00022670"/>
    </source>
</evidence>
<keyword evidence="17" id="KW-1133">Transmembrane helix</keyword>
<keyword evidence="8" id="KW-0808">Transferase</keyword>
<dbReference type="FunFam" id="1.10.3810.10:FF:000001">
    <property type="entry name" value="Penicillin-binding protein 1A"/>
    <property type="match status" value="1"/>
</dbReference>
<gene>
    <name evidence="20" type="ORF">EL26_10720</name>
</gene>
<evidence type="ECO:0000256" key="10">
    <source>
        <dbReference type="ARBA" id="ARBA00022960"/>
    </source>
</evidence>
<dbReference type="Gene3D" id="1.10.3810.10">
    <property type="entry name" value="Biosynthetic peptidoglycan transglycosylase-like"/>
    <property type="match status" value="1"/>
</dbReference>
<dbReference type="PANTHER" id="PTHR32282">
    <property type="entry name" value="BINDING PROTEIN TRANSPEPTIDASE, PUTATIVE-RELATED"/>
    <property type="match status" value="1"/>
</dbReference>
<comment type="catalytic activity">
    <reaction evidence="16">
        <text>[GlcNAc-(1-&gt;4)-Mur2Ac(oyl-L-Ala-gamma-D-Glu-L-Lys-D-Ala-D-Ala)](n)-di-trans,octa-cis-undecaprenyl diphosphate + beta-D-GlcNAc-(1-&gt;4)-Mur2Ac(oyl-L-Ala-gamma-D-Glu-L-Lys-D-Ala-D-Ala)-di-trans,octa-cis-undecaprenyl diphosphate = [GlcNAc-(1-&gt;4)-Mur2Ac(oyl-L-Ala-gamma-D-Glu-L-Lys-D-Ala-D-Ala)](n+1)-di-trans,octa-cis-undecaprenyl diphosphate + di-trans,octa-cis-undecaprenyl diphosphate + H(+)</text>
        <dbReference type="Rhea" id="RHEA:23708"/>
        <dbReference type="Rhea" id="RHEA-COMP:9602"/>
        <dbReference type="Rhea" id="RHEA-COMP:9603"/>
        <dbReference type="ChEBI" id="CHEBI:15378"/>
        <dbReference type="ChEBI" id="CHEBI:58405"/>
        <dbReference type="ChEBI" id="CHEBI:60033"/>
        <dbReference type="ChEBI" id="CHEBI:78435"/>
        <dbReference type="EC" id="2.4.99.28"/>
    </reaction>
</comment>
<keyword evidence="17" id="KW-0812">Transmembrane</keyword>
<evidence type="ECO:0000256" key="7">
    <source>
        <dbReference type="ARBA" id="ARBA00022676"/>
    </source>
</evidence>
<dbReference type="Pfam" id="PF00912">
    <property type="entry name" value="Transgly"/>
    <property type="match status" value="1"/>
</dbReference>
<evidence type="ECO:0000313" key="21">
    <source>
        <dbReference type="Proteomes" id="UP000027931"/>
    </source>
</evidence>
<evidence type="ECO:0000256" key="3">
    <source>
        <dbReference type="ARBA" id="ARBA00007739"/>
    </source>
</evidence>
<dbReference type="GO" id="GO:0009002">
    <property type="term" value="F:serine-type D-Ala-D-Ala carboxypeptidase activity"/>
    <property type="evidence" value="ECO:0007669"/>
    <property type="project" value="UniProtKB-EC"/>
</dbReference>
<keyword evidence="13" id="KW-0511">Multifunctional enzyme</keyword>
<keyword evidence="11" id="KW-0573">Peptidoglycan synthesis</keyword>
<keyword evidence="12 17" id="KW-0472">Membrane</keyword>
<reference evidence="20 21" key="1">
    <citation type="journal article" date="2013" name="Int. J. Syst. Evol. Microbiol.">
        <title>Tumebacillus flagellatus sp. nov., an alpha-amylase/pullulanase-producing bacterium isolated from cassava wastewater.</title>
        <authorList>
            <person name="Wang Q."/>
            <person name="Xie N."/>
            <person name="Qin Y."/>
            <person name="Shen N."/>
            <person name="Zhu J."/>
            <person name="Mi H."/>
            <person name="Huang R."/>
        </authorList>
    </citation>
    <scope>NUCLEOTIDE SEQUENCE [LARGE SCALE GENOMIC DNA]</scope>
    <source>
        <strain evidence="20 21">GST4</strain>
    </source>
</reference>
<evidence type="ECO:0000256" key="4">
    <source>
        <dbReference type="ARBA" id="ARBA00022475"/>
    </source>
</evidence>
<evidence type="ECO:0000259" key="18">
    <source>
        <dbReference type="Pfam" id="PF00905"/>
    </source>
</evidence>
<dbReference type="eggNOG" id="COG0744">
    <property type="taxonomic scope" value="Bacteria"/>
</dbReference>
<keyword evidence="6" id="KW-0645">Protease</keyword>
<dbReference type="SUPFAM" id="SSF56601">
    <property type="entry name" value="beta-lactamase/transpeptidase-like"/>
    <property type="match status" value="1"/>
</dbReference>
<dbReference type="NCBIfam" id="TIGR02074">
    <property type="entry name" value="PBP_1a_fam"/>
    <property type="match status" value="1"/>
</dbReference>
<evidence type="ECO:0000256" key="9">
    <source>
        <dbReference type="ARBA" id="ARBA00022801"/>
    </source>
</evidence>
<dbReference type="GO" id="GO:0008658">
    <property type="term" value="F:penicillin binding"/>
    <property type="evidence" value="ECO:0007669"/>
    <property type="project" value="InterPro"/>
</dbReference>
<evidence type="ECO:0000256" key="2">
    <source>
        <dbReference type="ARBA" id="ARBA00007090"/>
    </source>
</evidence>
<dbReference type="InterPro" id="IPR036950">
    <property type="entry name" value="PBP_transglycosylase"/>
</dbReference>
<dbReference type="InterPro" id="IPR001264">
    <property type="entry name" value="Glyco_trans_51"/>
</dbReference>
<evidence type="ECO:0000256" key="14">
    <source>
        <dbReference type="ARBA" id="ARBA00023316"/>
    </source>
</evidence>
<dbReference type="InterPro" id="IPR012338">
    <property type="entry name" value="Beta-lactam/transpept-like"/>
</dbReference>
<dbReference type="GO" id="GO:0030288">
    <property type="term" value="C:outer membrane-bounded periplasmic space"/>
    <property type="evidence" value="ECO:0007669"/>
    <property type="project" value="TreeGrafter"/>
</dbReference>
<comment type="catalytic activity">
    <reaction evidence="15">
        <text>Preferential cleavage: (Ac)2-L-Lys-D-Ala-|-D-Ala. Also transpeptidation of peptidyl-alanyl moieties that are N-acyl substituents of D-alanine.</text>
        <dbReference type="EC" id="3.4.16.4"/>
    </reaction>
</comment>
<dbReference type="PANTHER" id="PTHR32282:SF11">
    <property type="entry name" value="PENICILLIN-BINDING PROTEIN 1B"/>
    <property type="match status" value="1"/>
</dbReference>
<evidence type="ECO:0000259" key="19">
    <source>
        <dbReference type="Pfam" id="PF00912"/>
    </source>
</evidence>
<name>A0A074MC14_9BACL</name>
<dbReference type="EMBL" id="JMIR01000012">
    <property type="protein sequence ID" value="KEO83437.1"/>
    <property type="molecule type" value="Genomic_DNA"/>
</dbReference>
<comment type="caution">
    <text evidence="20">The sequence shown here is derived from an EMBL/GenBank/DDBJ whole genome shotgun (WGS) entry which is preliminary data.</text>
</comment>
<evidence type="ECO:0000256" key="17">
    <source>
        <dbReference type="SAM" id="Phobius"/>
    </source>
</evidence>
<keyword evidence="10" id="KW-0133">Cell shape</keyword>
<keyword evidence="5" id="KW-0121">Carboxypeptidase</keyword>
<dbReference type="AlphaFoldDB" id="A0A074MC14"/>
<keyword evidence="21" id="KW-1185">Reference proteome</keyword>
<dbReference type="GO" id="GO:0071555">
    <property type="term" value="P:cell wall organization"/>
    <property type="evidence" value="ECO:0007669"/>
    <property type="project" value="UniProtKB-KW"/>
</dbReference>
<dbReference type="GO" id="GO:0005886">
    <property type="term" value="C:plasma membrane"/>
    <property type="evidence" value="ECO:0007669"/>
    <property type="project" value="UniProtKB-SubCell"/>
</dbReference>
<dbReference type="InterPro" id="IPR050396">
    <property type="entry name" value="Glycosyltr_51/Transpeptidase"/>
</dbReference>
<dbReference type="GO" id="GO:0008955">
    <property type="term" value="F:peptidoglycan glycosyltransferase activity"/>
    <property type="evidence" value="ECO:0007669"/>
    <property type="project" value="UniProtKB-EC"/>
</dbReference>
<evidence type="ECO:0000256" key="12">
    <source>
        <dbReference type="ARBA" id="ARBA00023136"/>
    </source>
</evidence>
<accession>A0A074MC14</accession>
<dbReference type="GO" id="GO:0009252">
    <property type="term" value="P:peptidoglycan biosynthetic process"/>
    <property type="evidence" value="ECO:0007669"/>
    <property type="project" value="UniProtKB-KW"/>
</dbReference>
<evidence type="ECO:0000256" key="8">
    <source>
        <dbReference type="ARBA" id="ARBA00022679"/>
    </source>
</evidence>
<proteinExistence type="inferred from homology"/>
<dbReference type="Gene3D" id="3.40.710.10">
    <property type="entry name" value="DD-peptidase/beta-lactamase superfamily"/>
    <property type="match status" value="1"/>
</dbReference>
<evidence type="ECO:0000256" key="15">
    <source>
        <dbReference type="ARBA" id="ARBA00034000"/>
    </source>
</evidence>